<feature type="domain" description="GST N-terminal" evidence="1">
    <location>
        <begin position="1"/>
        <end position="78"/>
    </location>
</feature>
<evidence type="ECO:0000259" key="1">
    <source>
        <dbReference type="PROSITE" id="PS50404"/>
    </source>
</evidence>
<dbReference type="Proteomes" id="UP000193925">
    <property type="component" value="Plasmid AFERRIp"/>
</dbReference>
<reference evidence="2" key="2">
    <citation type="submission" date="2014-07" db="EMBL/GenBank/DDBJ databases">
        <title>Initial genome analysis of the psychrotolerant acidophile Acidithiobacillus ferrivorans CF27: insights into iron and sulfur oxidation pathways and into biofilm formation.</title>
        <authorList>
            <person name="Talla E."/>
            <person name="Hedrich S."/>
            <person name="Mangenot S."/>
            <person name="Ji B."/>
            <person name="Johnson D.B."/>
            <person name="Barbe V."/>
            <person name="Bonnefoy V."/>
        </authorList>
    </citation>
    <scope>NUCLEOTIDE SEQUENCE [LARGE SCALE GENOMIC DNA]</scope>
    <source>
        <strain evidence="2">CF27</strain>
    </source>
</reference>
<dbReference type="SUPFAM" id="SSF47616">
    <property type="entry name" value="GST C-terminal domain-like"/>
    <property type="match status" value="1"/>
</dbReference>
<dbReference type="PROSITE" id="PS50404">
    <property type="entry name" value="GST_NTER"/>
    <property type="match status" value="1"/>
</dbReference>
<dbReference type="Gene3D" id="3.40.30.10">
    <property type="entry name" value="Glutaredoxin"/>
    <property type="match status" value="1"/>
</dbReference>
<protein>
    <submittedName>
        <fullName evidence="2">Glutaredoxin 2-like protein</fullName>
    </submittedName>
</protein>
<dbReference type="InterPro" id="IPR004045">
    <property type="entry name" value="Glutathione_S-Trfase_N"/>
</dbReference>
<evidence type="ECO:0000313" key="3">
    <source>
        <dbReference type="EMBL" id="SMH67840.1"/>
    </source>
</evidence>
<name>A0A060UTI0_9PROT</name>
<sequence length="227" mass="25468">MLTLIHFTFCPFCQRVRLALGYKNLVFTETAARFYGPEHFRSISGFERLPVIVYPDGSRQGESLEIIAELDRRFPVTPPLHQGAIAVADLEAVLAWRARISGMLFRLIAPTLPQYPGLGDDPRAMTFYRERMEGWLGDTMEGLQARRHQWYASMEADLNGITDRVARHGFYTPVFSVADTLIAGDLTGLRLLEGITLQPELNAYFARVEAAAGISLLPEPLKQGQNL</sequence>
<geneLocation type="plasmid" evidence="4">
    <name>aferrip</name>
</geneLocation>
<geneLocation type="plasmid" evidence="3">
    <name>AFERRIp</name>
</geneLocation>
<keyword evidence="3" id="KW-0614">Plasmid</keyword>
<dbReference type="InterPro" id="IPR036249">
    <property type="entry name" value="Thioredoxin-like_sf"/>
</dbReference>
<dbReference type="RefSeq" id="WP_035194923.1">
    <property type="nucleotide sequence ID" value="NZ_CCCS020000054.1"/>
</dbReference>
<gene>
    <name evidence="2" type="ORF">AFERRI_580053</name>
    <name evidence="3" type="ORF">AFERRI_P0044</name>
</gene>
<reference evidence="3 4" key="3">
    <citation type="submission" date="2017-03" db="EMBL/GenBank/DDBJ databases">
        <authorList>
            <person name="Regsiter A."/>
            <person name="William W."/>
        </authorList>
    </citation>
    <scope>NUCLEOTIDE SEQUENCE [LARGE SCALE GENOMIC DNA]</scope>
    <source>
        <strain evidence="3">PRJEB5721</strain>
        <plasmid evidence="4">aferrip</plasmid>
        <plasmid evidence="3">AFERRIp</plasmid>
    </source>
</reference>
<dbReference type="SUPFAM" id="SSF52833">
    <property type="entry name" value="Thioredoxin-like"/>
    <property type="match status" value="1"/>
</dbReference>
<dbReference type="InterPro" id="IPR036282">
    <property type="entry name" value="Glutathione-S-Trfase_C_sf"/>
</dbReference>
<dbReference type="InterPro" id="IPR007494">
    <property type="entry name" value="Glutaredoxin2_C"/>
</dbReference>
<keyword evidence="4" id="KW-1185">Reference proteome</keyword>
<dbReference type="AlphaFoldDB" id="A0A060UTI0"/>
<dbReference type="Pfam" id="PF13417">
    <property type="entry name" value="GST_N_3"/>
    <property type="match status" value="1"/>
</dbReference>
<reference evidence="2" key="1">
    <citation type="submission" date="2014-03" db="EMBL/GenBank/DDBJ databases">
        <authorList>
            <person name="Genoscope - CEA"/>
        </authorList>
    </citation>
    <scope>NUCLEOTIDE SEQUENCE [LARGE SCALE GENOMIC DNA]</scope>
    <source>
        <strain evidence="2">CF27</strain>
    </source>
</reference>
<evidence type="ECO:0000313" key="4">
    <source>
        <dbReference type="Proteomes" id="UP000193925"/>
    </source>
</evidence>
<dbReference type="Gene3D" id="1.20.1050.10">
    <property type="match status" value="1"/>
</dbReference>
<organism evidence="2">
    <name type="scientific">Acidithiobacillus ferrivorans</name>
    <dbReference type="NCBI Taxonomy" id="160808"/>
    <lineage>
        <taxon>Bacteria</taxon>
        <taxon>Pseudomonadati</taxon>
        <taxon>Pseudomonadota</taxon>
        <taxon>Acidithiobacillia</taxon>
        <taxon>Acidithiobacillales</taxon>
        <taxon>Acidithiobacillaceae</taxon>
        <taxon>Acidithiobacillus</taxon>
    </lineage>
</organism>
<dbReference type="EMBL" id="LT841306">
    <property type="protein sequence ID" value="SMH67840.1"/>
    <property type="molecule type" value="Genomic_DNA"/>
</dbReference>
<evidence type="ECO:0000313" key="2">
    <source>
        <dbReference type="EMBL" id="CDQ11720.1"/>
    </source>
</evidence>
<dbReference type="CDD" id="cd00570">
    <property type="entry name" value="GST_N_family"/>
    <property type="match status" value="1"/>
</dbReference>
<accession>A0A060UTI0</accession>
<proteinExistence type="predicted"/>
<dbReference type="EMBL" id="CCCS020000054">
    <property type="protein sequence ID" value="CDQ11720.1"/>
    <property type="molecule type" value="Genomic_DNA"/>
</dbReference>
<dbReference type="Pfam" id="PF04399">
    <property type="entry name" value="Glutaredoxin2_C"/>
    <property type="match status" value="1"/>
</dbReference>